<feature type="chain" id="PRO_5026991313" description="Surface-adhesin protein E-like domain-containing protein" evidence="1">
    <location>
        <begin position="21"/>
        <end position="139"/>
    </location>
</feature>
<dbReference type="Pfam" id="PF16747">
    <property type="entry name" value="Adhesin_E"/>
    <property type="match status" value="1"/>
</dbReference>
<dbReference type="InterPro" id="IPR031939">
    <property type="entry name" value="Adhesin_E-like"/>
</dbReference>
<gene>
    <name evidence="3" type="ORF">DCO16_03120</name>
</gene>
<feature type="domain" description="Surface-adhesin protein E-like" evidence="2">
    <location>
        <begin position="23"/>
        <end position="126"/>
    </location>
</feature>
<keyword evidence="1" id="KW-0732">Signal</keyword>
<accession>A0A6M9PWA5</accession>
<evidence type="ECO:0000259" key="2">
    <source>
        <dbReference type="Pfam" id="PF16747"/>
    </source>
</evidence>
<keyword evidence="4" id="KW-1185">Reference proteome</keyword>
<dbReference type="Proteomes" id="UP000500806">
    <property type="component" value="Chromosome"/>
</dbReference>
<name>A0A6M9PWA5_9BURK</name>
<protein>
    <recommendedName>
        <fullName evidence="2">Surface-adhesin protein E-like domain-containing protein</fullName>
    </recommendedName>
</protein>
<evidence type="ECO:0000256" key="1">
    <source>
        <dbReference type="SAM" id="SignalP"/>
    </source>
</evidence>
<dbReference type="RefSeq" id="WP_173942304.1">
    <property type="nucleotide sequence ID" value="NZ_CP028941.1"/>
</dbReference>
<dbReference type="KEGG" id="pani:DCO16_03120"/>
<dbReference type="EMBL" id="CP028941">
    <property type="protein sequence ID" value="QKM62156.1"/>
    <property type="molecule type" value="Genomic_DNA"/>
</dbReference>
<dbReference type="AlphaFoldDB" id="A0A6M9PWA5"/>
<evidence type="ECO:0000313" key="4">
    <source>
        <dbReference type="Proteomes" id="UP000500806"/>
    </source>
</evidence>
<proteinExistence type="predicted"/>
<sequence>MIKKKKLLLALLLLPLTSFATDWILIAGSGANSTKLDTASIKRSGTIVTFWTVENFSPKDQYGNSSYKSQSMIDCRTSQLAAKQLQSFSGADAKGIQNYSQQAPFIDWVPIPIDSIGAKLMAYVCKSESVHLLVRLPRS</sequence>
<evidence type="ECO:0000313" key="3">
    <source>
        <dbReference type="EMBL" id="QKM62156.1"/>
    </source>
</evidence>
<organism evidence="3 4">
    <name type="scientific">Polynucleobacter antarcticus</name>
    <dbReference type="NCBI Taxonomy" id="1743162"/>
    <lineage>
        <taxon>Bacteria</taxon>
        <taxon>Pseudomonadati</taxon>
        <taxon>Pseudomonadota</taxon>
        <taxon>Betaproteobacteria</taxon>
        <taxon>Burkholderiales</taxon>
        <taxon>Burkholderiaceae</taxon>
        <taxon>Polynucleobacter</taxon>
    </lineage>
</organism>
<reference evidence="3 4" key="1">
    <citation type="submission" date="2018-04" db="EMBL/GenBank/DDBJ databases">
        <title>Polynucleobacter sp. LimPoW16 genome.</title>
        <authorList>
            <person name="Hahn M.W."/>
        </authorList>
    </citation>
    <scope>NUCLEOTIDE SEQUENCE [LARGE SCALE GENOMIC DNA]</scope>
    <source>
        <strain evidence="3 4">LimPoW16</strain>
    </source>
</reference>
<feature type="signal peptide" evidence="1">
    <location>
        <begin position="1"/>
        <end position="20"/>
    </location>
</feature>